<accession>A0A0K2Y6X3</accession>
<sequence>MRRHLECLKLPLFDLYVDLFFMGPPLKARKVLDCVHDVPLCDEQSCCTKGEHQVLFAHYTAQRLLEYDELICFAEWVKAGSPTTQLGRVYFGCRGQDKA</sequence>
<name>A0A0K2Y6X3_HELHE</name>
<gene>
    <name evidence="1" type="ORF">HHE01_15480</name>
</gene>
<reference evidence="2" key="1">
    <citation type="submission" date="2014-12" db="EMBL/GenBank/DDBJ databases">
        <authorList>
            <person name="Smet A."/>
        </authorList>
    </citation>
    <scope>NUCLEOTIDE SEQUENCE [LARGE SCALE GENOMIC DNA]</scope>
</reference>
<dbReference type="EMBL" id="CDMK01000001">
    <property type="protein sequence ID" value="CRI33862.1"/>
    <property type="molecule type" value="Genomic_DNA"/>
</dbReference>
<evidence type="ECO:0000313" key="2">
    <source>
        <dbReference type="Proteomes" id="UP000046090"/>
    </source>
</evidence>
<organism evidence="1 2">
    <name type="scientific">Helicobacter heilmannii</name>
    <dbReference type="NCBI Taxonomy" id="35817"/>
    <lineage>
        <taxon>Bacteria</taxon>
        <taxon>Pseudomonadati</taxon>
        <taxon>Campylobacterota</taxon>
        <taxon>Epsilonproteobacteria</taxon>
        <taxon>Campylobacterales</taxon>
        <taxon>Helicobacteraceae</taxon>
        <taxon>Helicobacter</taxon>
    </lineage>
</organism>
<protein>
    <submittedName>
        <fullName evidence="1">Uncharacterized protein</fullName>
    </submittedName>
</protein>
<dbReference type="GeneID" id="76197866"/>
<dbReference type="Proteomes" id="UP000046090">
    <property type="component" value="Unassembled WGS sequence"/>
</dbReference>
<proteinExistence type="predicted"/>
<evidence type="ECO:0000313" key="1">
    <source>
        <dbReference type="EMBL" id="CRI33862.1"/>
    </source>
</evidence>
<keyword evidence="2" id="KW-1185">Reference proteome</keyword>
<dbReference type="AlphaFoldDB" id="A0A0K2Y6X3"/>
<dbReference type="RefSeq" id="WP_015105912.1">
    <property type="nucleotide sequence ID" value="NZ_CDMI01000026.1"/>
</dbReference>